<dbReference type="SUPFAM" id="SSF74650">
    <property type="entry name" value="Galactose mutarotase-like"/>
    <property type="match status" value="1"/>
</dbReference>
<keyword evidence="7" id="KW-1185">Reference proteome</keyword>
<dbReference type="Pfam" id="PF17677">
    <property type="entry name" value="Glyco_hydro38C2"/>
    <property type="match status" value="1"/>
</dbReference>
<evidence type="ECO:0000256" key="3">
    <source>
        <dbReference type="ARBA" id="ARBA00022801"/>
    </source>
</evidence>
<keyword evidence="4" id="KW-0326">Glycosidase</keyword>
<name>A0A9X1WU60_9BACL</name>
<dbReference type="AlphaFoldDB" id="A0A9X1WU60"/>
<dbReference type="InterPro" id="IPR037094">
    <property type="entry name" value="Glyco_hydro_38_cen_sf"/>
</dbReference>
<dbReference type="Pfam" id="PF07748">
    <property type="entry name" value="Glyco_hydro_38C"/>
    <property type="match status" value="1"/>
</dbReference>
<accession>A0A9X1WU60</accession>
<gene>
    <name evidence="6" type="ORF">MUG84_18140</name>
</gene>
<dbReference type="SUPFAM" id="SSF88713">
    <property type="entry name" value="Glycoside hydrolase/deacetylase"/>
    <property type="match status" value="1"/>
</dbReference>
<dbReference type="InterPro" id="IPR011330">
    <property type="entry name" value="Glyco_hydro/deAcase_b/a-brl"/>
</dbReference>
<dbReference type="RefSeq" id="WP_244727325.1">
    <property type="nucleotide sequence ID" value="NZ_JALIRP010000007.1"/>
</dbReference>
<dbReference type="Pfam" id="PF09261">
    <property type="entry name" value="Alpha-mann_mid"/>
    <property type="match status" value="1"/>
</dbReference>
<evidence type="ECO:0000256" key="4">
    <source>
        <dbReference type="ARBA" id="ARBA00023295"/>
    </source>
</evidence>
<feature type="domain" description="Glycoside hydrolase family 38 central" evidence="5">
    <location>
        <begin position="291"/>
        <end position="365"/>
    </location>
</feature>
<evidence type="ECO:0000259" key="5">
    <source>
        <dbReference type="SMART" id="SM00872"/>
    </source>
</evidence>
<dbReference type="Gene3D" id="2.70.98.30">
    <property type="entry name" value="Golgi alpha-mannosidase II, domain 4"/>
    <property type="match status" value="1"/>
</dbReference>
<evidence type="ECO:0000256" key="1">
    <source>
        <dbReference type="ARBA" id="ARBA00009792"/>
    </source>
</evidence>
<sequence>MKPIHSKPVFHFISHTHWDREWYLTFEQFRFRLVQLIDHLLELLDSTPEFRYFHLDAQTIIFEDYLAIRPHKRAQLERYVREGRILTGPWYVQNDVFLTSGESTIRNLMEGIRYARSIGGEMKNGYFPDHFGLIGQMPQILLGVGIDNTVFGRGYDIHKHGSPHFFWSAPDGSEVSAIYMANWYNNAQRLPTETKDLLKTFEMIKDKAFAVTEFPHYLMMNGVDHLEAQEDLPEALHILRNHYDNDYEFVHDSLPRYIDIIRRFMLENRDAFPVVSHELREGNDQSVLASTLSSRVYIKQADAECHDLIEKWLEPVSSWCSMLNLDPYDNDYMTYLWKLWMQNHPHDSICGCSHDDVHAHMMSRYASIREAGEAILDQKLEILARQIDRQRFKQEDQKLLIVNTSQSAERHVVQTELYFIREEKVNQFSIEDEQGRSVPYRIIQEADSRIRTLSPINLPNSFDCKKVVIEWTPTVPALGYAVYAVRPHQEGIVIQDQFRQSPILENEYLRAEFMPNGSFRLLDKVNNQWHDQLGMWEEQGDQGNLYVFRAADEAKRFSDDVQFSTVISNDLYEAVSYRFTWNLPEGLDIMTRTRIPNLVPCECSASFQLDKFSKQMSIKIQINNHARNHRIRYIFSSGQTMKTSIAGGQFDMVTRLPGADEEWARNAYIHPFWKMVAADYGEYGLACYAKGLHEYEMVQQGQELAVTLIRGVHAIHFSEIPLDVDDQIQGQCLGIHSFDLAVRPIAMESASHLYKEAELFHQGLKQKVLPMDELKWSSGRPWVQDTEIQSQFTRVDPNENKPPLPLSAKMFDIQGDVILSALKGSEDGHGLVLRNYNAETEPAQVSIRCYQNMKSAFETDLLEQVTEEIELREGALHVHCLPKKIQTFKLGF</sequence>
<dbReference type="Gene3D" id="2.60.40.2210">
    <property type="match status" value="1"/>
</dbReference>
<dbReference type="InterPro" id="IPR011013">
    <property type="entry name" value="Gal_mutarotase_sf_dom"/>
</dbReference>
<comment type="similarity">
    <text evidence="1">Belongs to the glycosyl hydrolase 38 family.</text>
</comment>
<dbReference type="InterPro" id="IPR041147">
    <property type="entry name" value="GH38_C"/>
</dbReference>
<evidence type="ECO:0000313" key="7">
    <source>
        <dbReference type="Proteomes" id="UP001139347"/>
    </source>
</evidence>
<dbReference type="Gene3D" id="1.20.1270.50">
    <property type="entry name" value="Glycoside hydrolase family 38, central domain"/>
    <property type="match status" value="1"/>
</dbReference>
<dbReference type="Gene3D" id="2.60.40.2220">
    <property type="match status" value="1"/>
</dbReference>
<dbReference type="Gene3D" id="3.20.110.10">
    <property type="entry name" value="Glycoside hydrolase 38, N terminal domain"/>
    <property type="match status" value="1"/>
</dbReference>
<dbReference type="GO" id="GO:0006013">
    <property type="term" value="P:mannose metabolic process"/>
    <property type="evidence" value="ECO:0007669"/>
    <property type="project" value="InterPro"/>
</dbReference>
<dbReference type="InterPro" id="IPR011682">
    <property type="entry name" value="Glyco_hydro_38_C"/>
</dbReference>
<dbReference type="InterPro" id="IPR000602">
    <property type="entry name" value="Glyco_hydro_38_N"/>
</dbReference>
<dbReference type="InterPro" id="IPR015341">
    <property type="entry name" value="Glyco_hydro_38_cen"/>
</dbReference>
<dbReference type="Proteomes" id="UP001139347">
    <property type="component" value="Unassembled WGS sequence"/>
</dbReference>
<keyword evidence="2" id="KW-0479">Metal-binding</keyword>
<dbReference type="GO" id="GO:0046872">
    <property type="term" value="F:metal ion binding"/>
    <property type="evidence" value="ECO:0007669"/>
    <property type="project" value="UniProtKB-KW"/>
</dbReference>
<dbReference type="Pfam" id="PF01074">
    <property type="entry name" value="Glyco_hydro_38N"/>
    <property type="match status" value="1"/>
</dbReference>
<dbReference type="SMART" id="SM00872">
    <property type="entry name" value="Alpha-mann_mid"/>
    <property type="match status" value="1"/>
</dbReference>
<dbReference type="EMBL" id="JALIRP010000007">
    <property type="protein sequence ID" value="MCJ8013648.1"/>
    <property type="molecule type" value="Genomic_DNA"/>
</dbReference>
<keyword evidence="3 6" id="KW-0378">Hydrolase</keyword>
<dbReference type="PANTHER" id="PTHR46017">
    <property type="entry name" value="ALPHA-MANNOSIDASE 2C1"/>
    <property type="match status" value="1"/>
</dbReference>
<proteinExistence type="inferred from homology"/>
<dbReference type="InterPro" id="IPR027291">
    <property type="entry name" value="Glyco_hydro_38_N_sf"/>
</dbReference>
<dbReference type="SUPFAM" id="SSF88688">
    <property type="entry name" value="Families 57/38 glycoside transferase middle domain"/>
    <property type="match status" value="1"/>
</dbReference>
<evidence type="ECO:0000256" key="2">
    <source>
        <dbReference type="ARBA" id="ARBA00022723"/>
    </source>
</evidence>
<comment type="caution">
    <text evidence="6">The sequence shown here is derived from an EMBL/GenBank/DDBJ whole genome shotgun (WGS) entry which is preliminary data.</text>
</comment>
<organism evidence="6 7">
    <name type="scientific">Paenibacillus mangrovi</name>
    <dbReference type="NCBI Taxonomy" id="2931978"/>
    <lineage>
        <taxon>Bacteria</taxon>
        <taxon>Bacillati</taxon>
        <taxon>Bacillota</taxon>
        <taxon>Bacilli</taxon>
        <taxon>Bacillales</taxon>
        <taxon>Paenibacillaceae</taxon>
        <taxon>Paenibacillus</taxon>
    </lineage>
</organism>
<evidence type="ECO:0000313" key="6">
    <source>
        <dbReference type="EMBL" id="MCJ8013648.1"/>
    </source>
</evidence>
<protein>
    <submittedName>
        <fullName evidence="6">Glycosyl hydrolase-related protein</fullName>
    </submittedName>
</protein>
<dbReference type="InterPro" id="IPR028995">
    <property type="entry name" value="Glyco_hydro_57/38_cen_sf"/>
</dbReference>
<dbReference type="PANTHER" id="PTHR46017:SF2">
    <property type="entry name" value="MANNOSYLGLYCERATE HYDROLASE"/>
    <property type="match status" value="1"/>
</dbReference>
<dbReference type="GO" id="GO:0030246">
    <property type="term" value="F:carbohydrate binding"/>
    <property type="evidence" value="ECO:0007669"/>
    <property type="project" value="InterPro"/>
</dbReference>
<reference evidence="6" key="1">
    <citation type="submission" date="2022-04" db="EMBL/GenBank/DDBJ databases">
        <title>Paenibacillus mangrovi sp. nov., a novel endophytic bacterium isolated from bark of Kandelia candel.</title>
        <authorList>
            <person name="Tuo L."/>
        </authorList>
    </citation>
    <scope>NUCLEOTIDE SEQUENCE</scope>
    <source>
        <strain evidence="6">KQZ6P-2</strain>
    </source>
</reference>
<dbReference type="GO" id="GO:0004559">
    <property type="term" value="F:alpha-mannosidase activity"/>
    <property type="evidence" value="ECO:0007669"/>
    <property type="project" value="InterPro"/>
</dbReference>
<dbReference type="GO" id="GO:0009313">
    <property type="term" value="P:oligosaccharide catabolic process"/>
    <property type="evidence" value="ECO:0007669"/>
    <property type="project" value="TreeGrafter"/>
</dbReference>